<keyword evidence="2" id="KW-1185">Reference proteome</keyword>
<organism evidence="1 2">
    <name type="scientific">Vermiconidia calcicola</name>
    <dbReference type="NCBI Taxonomy" id="1690605"/>
    <lineage>
        <taxon>Eukaryota</taxon>
        <taxon>Fungi</taxon>
        <taxon>Dikarya</taxon>
        <taxon>Ascomycota</taxon>
        <taxon>Pezizomycotina</taxon>
        <taxon>Dothideomycetes</taxon>
        <taxon>Dothideomycetidae</taxon>
        <taxon>Mycosphaerellales</taxon>
        <taxon>Extremaceae</taxon>
        <taxon>Vermiconidia</taxon>
    </lineage>
</organism>
<gene>
    <name evidence="1" type="ORF">LTR37_003222</name>
</gene>
<name>A0ACC3NQZ2_9PEZI</name>
<evidence type="ECO:0000313" key="2">
    <source>
        <dbReference type="Proteomes" id="UP001281147"/>
    </source>
</evidence>
<proteinExistence type="predicted"/>
<reference evidence="1" key="1">
    <citation type="submission" date="2023-07" db="EMBL/GenBank/DDBJ databases">
        <title>Black Yeasts Isolated from many extreme environments.</title>
        <authorList>
            <person name="Coleine C."/>
            <person name="Stajich J.E."/>
            <person name="Selbmann L."/>
        </authorList>
    </citation>
    <scope>NUCLEOTIDE SEQUENCE</scope>
    <source>
        <strain evidence="1">CCFEE 5714</strain>
    </source>
</reference>
<sequence>MPLDVPFHGMNVTIDPAGFPTPGLPNHGWKVCISLVIMVIFSGLFVAVDSQARIWTRISTHTLGADDIAISLAMGSYIIHTTLWALEVREGYGADYLKLDEFHRRALNKMWFLGSIFWLFTLTMYKTTFILLLNRIFVPRGFQVACWCTVPVNSCWGLGNILGWIF</sequence>
<comment type="caution">
    <text evidence="1">The sequence shown here is derived from an EMBL/GenBank/DDBJ whole genome shotgun (WGS) entry which is preliminary data.</text>
</comment>
<dbReference type="EMBL" id="JAUTXU010000018">
    <property type="protein sequence ID" value="KAK3721346.1"/>
    <property type="molecule type" value="Genomic_DNA"/>
</dbReference>
<protein>
    <submittedName>
        <fullName evidence="1">Uncharacterized protein</fullName>
    </submittedName>
</protein>
<accession>A0ACC3NQZ2</accession>
<dbReference type="Proteomes" id="UP001281147">
    <property type="component" value="Unassembled WGS sequence"/>
</dbReference>
<evidence type="ECO:0000313" key="1">
    <source>
        <dbReference type="EMBL" id="KAK3721346.1"/>
    </source>
</evidence>